<dbReference type="RefSeq" id="WP_104892717.1">
    <property type="nucleotide sequence ID" value="NZ_JAVKFR010000006.1"/>
</dbReference>
<dbReference type="EMBL" id="WQRF01000002">
    <property type="protein sequence ID" value="MVS99205.1"/>
    <property type="molecule type" value="Genomic_DNA"/>
</dbReference>
<keyword evidence="2" id="KW-1185">Reference proteome</keyword>
<reference evidence="1 2" key="1">
    <citation type="submission" date="2019-12" db="EMBL/GenBank/DDBJ databases">
        <title>Devosia maris sp. nov., isolated from the deep seawater.</title>
        <authorList>
            <person name="Liu Y."/>
        </authorList>
    </citation>
    <scope>NUCLEOTIDE SEQUENCE [LARGE SCALE GENOMIC DNA]</scope>
    <source>
        <strain evidence="1 2">L53-10-65</strain>
    </source>
</reference>
<organism evidence="1 2">
    <name type="scientific">Devosia marina</name>
    <dbReference type="NCBI Taxonomy" id="2683198"/>
    <lineage>
        <taxon>Bacteria</taxon>
        <taxon>Pseudomonadati</taxon>
        <taxon>Pseudomonadota</taxon>
        <taxon>Alphaproteobacteria</taxon>
        <taxon>Hyphomicrobiales</taxon>
        <taxon>Devosiaceae</taxon>
        <taxon>Devosia</taxon>
    </lineage>
</organism>
<dbReference type="AlphaFoldDB" id="A0A7X3FRD3"/>
<evidence type="ECO:0000313" key="2">
    <source>
        <dbReference type="Proteomes" id="UP000438106"/>
    </source>
</evidence>
<dbReference type="Proteomes" id="UP000438106">
    <property type="component" value="Unassembled WGS sequence"/>
</dbReference>
<comment type="caution">
    <text evidence="1">The sequence shown here is derived from an EMBL/GenBank/DDBJ whole genome shotgun (WGS) entry which is preliminary data.</text>
</comment>
<proteinExistence type="predicted"/>
<protein>
    <submittedName>
        <fullName evidence="1">Uncharacterized protein</fullName>
    </submittedName>
</protein>
<evidence type="ECO:0000313" key="1">
    <source>
        <dbReference type="EMBL" id="MVS99205.1"/>
    </source>
</evidence>
<sequence>MSKMLTDREAIREWVIARGGNPVLMDVPDGSKTRTVLQLSFGQASLNSLGNEGPDRIGGFELVSWEEWFTALENGNLALMVSDDPSGGNEAEFSFVERD</sequence>
<gene>
    <name evidence="1" type="ORF">GO014_09250</name>
</gene>
<name>A0A7X3FRD3_9HYPH</name>
<accession>A0A7X3FRD3</accession>